<gene>
    <name evidence="1" type="ORF">GWI72_06040</name>
</gene>
<sequence>MTTTTSPRPGAEAIRAAVAAHPERRERDLARDLGVTEAELVAAFCGAGVTRLTPSLSTICNGMKTVGEVMALTRNESAVHEKIGPFEKFVDGSRAAMMLGSAIDTRMFPSHWVHAFAVEKPGDSGPRRSIQVFDAHGDAVHKIHLRPASDVAAYEAVVASLRHPDQSAGLGVEPVAALRPERPALETAKETELRRRWSAMTDPHQFFGLLRDLELHRLNALELAGDDWAWKVDGDAVRAMMRLAADNDIPIMCFVGNRGCIQIHSGPVSQIKEMGPWINVLDPTFHLHLRLDHIAEVWAVRKNADQGHVTSLEAYDADGQQIIQFFGLRKEGRGERADWRELVEHLPRVAQRAVA</sequence>
<evidence type="ECO:0000313" key="2">
    <source>
        <dbReference type="Proteomes" id="UP000586722"/>
    </source>
</evidence>
<dbReference type="Gene3D" id="3.40.1570.10">
    <property type="entry name" value="HemS/ChuS/ChuX like domains"/>
    <property type="match status" value="2"/>
</dbReference>
<dbReference type="Proteomes" id="UP000586722">
    <property type="component" value="Unassembled WGS sequence"/>
</dbReference>
<reference evidence="2" key="1">
    <citation type="submission" date="2020-01" db="EMBL/GenBank/DDBJ databases">
        <authorList>
            <person name="Fang Y."/>
            <person name="Sun R."/>
            <person name="Nie L."/>
            <person name="He J."/>
            <person name="Hao L."/>
            <person name="Wang L."/>
            <person name="Su S."/>
            <person name="Lv E."/>
            <person name="Zhang Z."/>
            <person name="Xie R."/>
            <person name="Liu H."/>
        </authorList>
    </citation>
    <scope>NUCLEOTIDE SEQUENCE [LARGE SCALE GENOMIC DNA]</scope>
    <source>
        <strain evidence="2">XCT-53</strain>
    </source>
</reference>
<proteinExistence type="predicted"/>
<evidence type="ECO:0000313" key="1">
    <source>
        <dbReference type="EMBL" id="NBN77827.1"/>
    </source>
</evidence>
<name>A0A7X5F136_9HYPH</name>
<dbReference type="GO" id="GO:0006826">
    <property type="term" value="P:iron ion transport"/>
    <property type="evidence" value="ECO:0007669"/>
    <property type="project" value="InterPro"/>
</dbReference>
<accession>A0A7X5F136</accession>
<dbReference type="SUPFAM" id="SSF144064">
    <property type="entry name" value="Heme iron utilization protein-like"/>
    <property type="match status" value="1"/>
</dbReference>
<comment type="caution">
    <text evidence="1">The sequence shown here is derived from an EMBL/GenBank/DDBJ whole genome shotgun (WGS) entry which is preliminary data.</text>
</comment>
<dbReference type="CDD" id="cd16831">
    <property type="entry name" value="HemS-like_C"/>
    <property type="match status" value="1"/>
</dbReference>
<organism evidence="1 2">
    <name type="scientific">Pannonibacter tanglangensis</name>
    <dbReference type="NCBI Taxonomy" id="2750084"/>
    <lineage>
        <taxon>Bacteria</taxon>
        <taxon>Pseudomonadati</taxon>
        <taxon>Pseudomonadota</taxon>
        <taxon>Alphaproteobacteria</taxon>
        <taxon>Hyphomicrobiales</taxon>
        <taxon>Stappiaceae</taxon>
        <taxon>Pannonibacter</taxon>
    </lineage>
</organism>
<dbReference type="InterPro" id="IPR007845">
    <property type="entry name" value="HemS/ChuX_dom"/>
</dbReference>
<keyword evidence="2" id="KW-1185">Reference proteome</keyword>
<dbReference type="AlphaFoldDB" id="A0A7X5F136"/>
<dbReference type="CDD" id="cd16830">
    <property type="entry name" value="HemS-like_N"/>
    <property type="match status" value="1"/>
</dbReference>
<protein>
    <submittedName>
        <fullName evidence="1">Hemin-degrading factor</fullName>
    </submittedName>
</protein>
<dbReference type="RefSeq" id="WP_161672885.1">
    <property type="nucleotide sequence ID" value="NZ_JAABLP010000001.1"/>
</dbReference>
<dbReference type="EMBL" id="JAABLQ010000001">
    <property type="protein sequence ID" value="NBN77827.1"/>
    <property type="molecule type" value="Genomic_DNA"/>
</dbReference>
<dbReference type="Pfam" id="PF05171">
    <property type="entry name" value="HemS"/>
    <property type="match status" value="2"/>
</dbReference>
<dbReference type="InterPro" id="IPR053733">
    <property type="entry name" value="Heme_Transport_Util_sf"/>
</dbReference>